<evidence type="ECO:0000313" key="2">
    <source>
        <dbReference type="Proteomes" id="UP000216035"/>
    </source>
</evidence>
<reference evidence="1 2" key="1">
    <citation type="submission" date="2017-07" db="EMBL/GenBank/DDBJ databases">
        <title>Flavobacterium cyanobacteriorum sp. nov., isolated from cyanobacterial aggregates in a eutrophic lake.</title>
        <authorList>
            <person name="Cai H."/>
        </authorList>
    </citation>
    <scope>NUCLEOTIDE SEQUENCE [LARGE SCALE GENOMIC DNA]</scope>
    <source>
        <strain evidence="1 2">TH167</strain>
    </source>
</reference>
<dbReference type="AlphaFoldDB" id="A0A255ZV53"/>
<keyword evidence="2" id="KW-1185">Reference proteome</keyword>
<accession>A0A255ZV53</accession>
<evidence type="ECO:0000313" key="1">
    <source>
        <dbReference type="EMBL" id="OYQ45363.1"/>
    </source>
</evidence>
<dbReference type="Proteomes" id="UP000216035">
    <property type="component" value="Unassembled WGS sequence"/>
</dbReference>
<name>A0A255ZV53_9FLAO</name>
<dbReference type="EMBL" id="NOXX01000182">
    <property type="protein sequence ID" value="OYQ45363.1"/>
    <property type="molecule type" value="Genomic_DNA"/>
</dbReference>
<proteinExistence type="predicted"/>
<sequence>MIMSEVLFKYRVHPGDFFRNAEIAKLPDPNNDLEGFLIWFLDDYQSDERIAYINDLWKLLEDQQVTPVQVNEKTFYSNGEIQAEITELESQLKDEAYRNFYDLLRENKIQIIDRDEE</sequence>
<comment type="caution">
    <text evidence="1">The sequence shown here is derived from an EMBL/GenBank/DDBJ whole genome shotgun (WGS) entry which is preliminary data.</text>
</comment>
<gene>
    <name evidence="1" type="ORF">CHX27_06240</name>
</gene>
<organism evidence="1 2">
    <name type="scientific">Flavobacterium aurantiibacter</name>
    <dbReference type="NCBI Taxonomy" id="2023067"/>
    <lineage>
        <taxon>Bacteria</taxon>
        <taxon>Pseudomonadati</taxon>
        <taxon>Bacteroidota</taxon>
        <taxon>Flavobacteriia</taxon>
        <taxon>Flavobacteriales</taxon>
        <taxon>Flavobacteriaceae</taxon>
        <taxon>Flavobacterium</taxon>
    </lineage>
</organism>
<protein>
    <submittedName>
        <fullName evidence="1">Uncharacterized protein</fullName>
    </submittedName>
</protein>